<proteinExistence type="predicted"/>
<dbReference type="SMART" id="SM00248">
    <property type="entry name" value="ANK"/>
    <property type="match status" value="2"/>
</dbReference>
<dbReference type="EMBL" id="MK500568">
    <property type="protein sequence ID" value="QBK92131.1"/>
    <property type="molecule type" value="Genomic_DNA"/>
</dbReference>
<keyword evidence="2" id="KW-0040">ANK repeat</keyword>
<keyword evidence="1" id="KW-0677">Repeat</keyword>
<reference evidence="3" key="1">
    <citation type="journal article" date="2019" name="MBio">
        <title>Virus Genomes from Deep Sea Sediments Expand the Ocean Megavirome and Support Independent Origins of Viral Gigantism.</title>
        <authorList>
            <person name="Backstrom D."/>
            <person name="Yutin N."/>
            <person name="Jorgensen S.L."/>
            <person name="Dharamshi J."/>
            <person name="Homa F."/>
            <person name="Zaremba-Niedwiedzka K."/>
            <person name="Spang A."/>
            <person name="Wolf Y.I."/>
            <person name="Koonin E.V."/>
            <person name="Ettema T.J."/>
        </authorList>
    </citation>
    <scope>NUCLEOTIDE SEQUENCE</scope>
</reference>
<dbReference type="Pfam" id="PF12796">
    <property type="entry name" value="Ank_2"/>
    <property type="match status" value="1"/>
</dbReference>
<dbReference type="PANTHER" id="PTHR24171:SF9">
    <property type="entry name" value="ANKYRIN REPEAT DOMAIN-CONTAINING PROTEIN 39"/>
    <property type="match status" value="1"/>
</dbReference>
<dbReference type="InterPro" id="IPR036770">
    <property type="entry name" value="Ankyrin_rpt-contain_sf"/>
</dbReference>
<dbReference type="PROSITE" id="PS50088">
    <property type="entry name" value="ANK_REPEAT"/>
    <property type="match status" value="2"/>
</dbReference>
<gene>
    <name evidence="3" type="ORF">LCPAC304_04780</name>
</gene>
<accession>A0A481ZBS8</accession>
<sequence>MDVHTEFWVVDSISTFFRSKKIHFFKRTIKMDVDLEPFEFFDLPTQLQYEYLLKMDLESINNLCAAADPTRKKHKDPRATVFFRELCEDDVGFWQEKLKVDFGLLTKKWPTWRKEYEKATQDLAQKLIAAARDGDVDKLKALLRDRRLTVDVRGFQGDTALMRAAGDGNVDVIKYLLSQGADINATNDFRVTPLMFAVAAAGFDRSNILRTVKLLVERGAELNARNEDGETALFYAFYDLRDYLKSQGATL</sequence>
<organism evidence="3">
    <name type="scientific">Pithovirus LCPAC304</name>
    <dbReference type="NCBI Taxonomy" id="2506594"/>
    <lineage>
        <taxon>Viruses</taxon>
        <taxon>Pithoviruses</taxon>
    </lineage>
</organism>
<evidence type="ECO:0000256" key="2">
    <source>
        <dbReference type="ARBA" id="ARBA00023043"/>
    </source>
</evidence>
<dbReference type="InterPro" id="IPR002110">
    <property type="entry name" value="Ankyrin_rpt"/>
</dbReference>
<dbReference type="SUPFAM" id="SSF48403">
    <property type="entry name" value="Ankyrin repeat"/>
    <property type="match status" value="1"/>
</dbReference>
<dbReference type="PRINTS" id="PR01415">
    <property type="entry name" value="ANKYRIN"/>
</dbReference>
<protein>
    <submittedName>
        <fullName evidence="3">Ankyrin repeat protein</fullName>
    </submittedName>
</protein>
<dbReference type="PROSITE" id="PS50297">
    <property type="entry name" value="ANK_REP_REGION"/>
    <property type="match status" value="1"/>
</dbReference>
<name>A0A481ZBS8_9VIRU</name>
<evidence type="ECO:0000256" key="1">
    <source>
        <dbReference type="ARBA" id="ARBA00022737"/>
    </source>
</evidence>
<dbReference type="Gene3D" id="1.25.40.20">
    <property type="entry name" value="Ankyrin repeat-containing domain"/>
    <property type="match status" value="1"/>
</dbReference>
<dbReference type="PANTHER" id="PTHR24171">
    <property type="entry name" value="ANKYRIN REPEAT DOMAIN-CONTAINING PROTEIN 39-RELATED"/>
    <property type="match status" value="1"/>
</dbReference>
<evidence type="ECO:0000313" key="3">
    <source>
        <dbReference type="EMBL" id="QBK92131.1"/>
    </source>
</evidence>